<feature type="region of interest" description="Disordered" evidence="2">
    <location>
        <begin position="589"/>
        <end position="620"/>
    </location>
</feature>
<dbReference type="InterPro" id="IPR036188">
    <property type="entry name" value="FAD/NAD-bd_sf"/>
</dbReference>
<evidence type="ECO:0000259" key="3">
    <source>
        <dbReference type="PROSITE" id="PS50158"/>
    </source>
</evidence>
<dbReference type="SMART" id="SM00343">
    <property type="entry name" value="ZnF_C2HC"/>
    <property type="match status" value="1"/>
</dbReference>
<dbReference type="Gene3D" id="4.10.60.10">
    <property type="entry name" value="Zinc finger, CCHC-type"/>
    <property type="match status" value="1"/>
</dbReference>
<dbReference type="InterPro" id="IPR036875">
    <property type="entry name" value="Znf_CCHC_sf"/>
</dbReference>
<dbReference type="GeneID" id="73337420"/>
<feature type="region of interest" description="Disordered" evidence="2">
    <location>
        <begin position="696"/>
        <end position="859"/>
    </location>
</feature>
<feature type="compositionally biased region" description="Basic and acidic residues" evidence="2">
    <location>
        <begin position="784"/>
        <end position="796"/>
    </location>
</feature>
<dbReference type="Pfam" id="PF00098">
    <property type="entry name" value="zf-CCHC"/>
    <property type="match status" value="1"/>
</dbReference>
<dbReference type="EMBL" id="CP019474">
    <property type="protein sequence ID" value="UQC77915.1"/>
    <property type="molecule type" value="Genomic_DNA"/>
</dbReference>
<proteinExistence type="predicted"/>
<dbReference type="SUPFAM" id="SSF57756">
    <property type="entry name" value="Retrovirus zinc finger-like domains"/>
    <property type="match status" value="1"/>
</dbReference>
<keyword evidence="1" id="KW-0479">Metal-binding</keyword>
<evidence type="ECO:0000313" key="5">
    <source>
        <dbReference type="Proteomes" id="UP000830671"/>
    </source>
</evidence>
<feature type="compositionally biased region" description="Basic and acidic residues" evidence="2">
    <location>
        <begin position="702"/>
        <end position="727"/>
    </location>
</feature>
<evidence type="ECO:0000256" key="2">
    <source>
        <dbReference type="SAM" id="MobiDB-lite"/>
    </source>
</evidence>
<name>A0A9Q8WCS9_9PEZI</name>
<evidence type="ECO:0000256" key="1">
    <source>
        <dbReference type="PROSITE-ProRule" id="PRU00047"/>
    </source>
</evidence>
<dbReference type="GO" id="GO:0005737">
    <property type="term" value="C:cytoplasm"/>
    <property type="evidence" value="ECO:0007669"/>
    <property type="project" value="TreeGrafter"/>
</dbReference>
<reference evidence="4" key="1">
    <citation type="journal article" date="2021" name="Mol. Plant Microbe Interact.">
        <title>Complete Genome Sequence of the Plant-Pathogenic Fungus Colletotrichum lupini.</title>
        <authorList>
            <person name="Baroncelli R."/>
            <person name="Pensec F."/>
            <person name="Da Lio D."/>
            <person name="Boufleur T."/>
            <person name="Vicente I."/>
            <person name="Sarrocco S."/>
            <person name="Picot A."/>
            <person name="Baraldi E."/>
            <person name="Sukno S."/>
            <person name="Thon M."/>
            <person name="Le Floch G."/>
        </authorList>
    </citation>
    <scope>NUCLEOTIDE SEQUENCE</scope>
    <source>
        <strain evidence="4">IMI 504893</strain>
    </source>
</reference>
<dbReference type="InterPro" id="IPR001878">
    <property type="entry name" value="Znf_CCHC"/>
</dbReference>
<keyword evidence="1" id="KW-0862">Zinc</keyword>
<keyword evidence="5" id="KW-1185">Reference proteome</keyword>
<keyword evidence="1" id="KW-0863">Zinc-finger</keyword>
<sequence>MFAVRGSEGPPTSSPPVRTRQIATNNTPLRFEQRLNHGYRQAYLTQGDRLADIYRFYKAEGRSYPYLNYNDEALVPRTAKYVIIGSGISGALTAFKLVEGGVTGPDIIILEAREAAGGASSRNAGHIRPDAFRGFTAYKSFHGEEQALKIIANERTVFLAVDNFVKKHNVPFDFVPTTTFDVCLTQEFADHNAKSFEAYQSAGGDVSHIKFYPAAEARKKHASRKLYAPTNGQQVLAILPNWPNGSWPNVLAKACKQILWDVNTPRGTVTTPTVIHCTNAFAPHLLPQLSSLVTPERAQAHAFVPPVALTGSKVLQSTISLRRGLRWFYSVNQRRSDGIIILGSASASPKVSQAAYAERQTADDSEFSTEIRDDAVANLHDCLPECRPEKLRHGEGLQHTWTGIIGMTPDMVPFIRRVDGSPGQWVCAGFNGHGMARIFTCASGLAKMILGGTWRDTDLPECFEMTSERLGRLREQQREQAENSLRKVQRISTALLSVDMFVLEKVEAGTAGSHEVMCTDQTCDAGGVAAHLHVPRQNTRILVLSNFCKHDPWTLTLIAIMPPSTNMVPETPPGRGISSRLLTMKFMQRAAASDATPEPSPEEPSSKRRKFQNSPLTGDFHSFDQTAVQAALKQQEAKRLSALEASRAELADTHWVLDGAWGKSTETENAPPNIVYVGYADIDVADGEEEAAATATAQVGRMKIESSRKKATKDAKKETPKKMKPESSDSEGSSDSDDSSNESSDEDEASSSDEDASIKTPPKAVKGLASGGQGRTRVNLQAKKSSESMKAKEFREKRMKKEVKLNKLASISGGATGGFSGAGKPNAPFNCHNCNKPGHRAADCPQRRGGKRKSFDRSR</sequence>
<dbReference type="AlphaFoldDB" id="A0A9Q8WCS9"/>
<gene>
    <name evidence="4" type="ORF">CLUP02_03388</name>
</gene>
<dbReference type="PANTHER" id="PTHR13847:SF260">
    <property type="entry name" value="FAD DEPENDENT OXIDOREDUCTASE DOMAIN-CONTAINING PROTEIN"/>
    <property type="match status" value="1"/>
</dbReference>
<dbReference type="SUPFAM" id="SSF51905">
    <property type="entry name" value="FAD/NAD(P)-binding domain"/>
    <property type="match status" value="1"/>
</dbReference>
<organism evidence="4 5">
    <name type="scientific">Colletotrichum lupini</name>
    <dbReference type="NCBI Taxonomy" id="145971"/>
    <lineage>
        <taxon>Eukaryota</taxon>
        <taxon>Fungi</taxon>
        <taxon>Dikarya</taxon>
        <taxon>Ascomycota</taxon>
        <taxon>Pezizomycotina</taxon>
        <taxon>Sordariomycetes</taxon>
        <taxon>Hypocreomycetidae</taxon>
        <taxon>Glomerellales</taxon>
        <taxon>Glomerellaceae</taxon>
        <taxon>Colletotrichum</taxon>
        <taxon>Colletotrichum acutatum species complex</taxon>
    </lineage>
</organism>
<dbReference type="RefSeq" id="XP_049139553.1">
    <property type="nucleotide sequence ID" value="XM_049282410.1"/>
</dbReference>
<dbReference type="PROSITE" id="PS50158">
    <property type="entry name" value="ZF_CCHC"/>
    <property type="match status" value="1"/>
</dbReference>
<dbReference type="Proteomes" id="UP000830671">
    <property type="component" value="Chromosome 2"/>
</dbReference>
<evidence type="ECO:0000313" key="4">
    <source>
        <dbReference type="EMBL" id="UQC77915.1"/>
    </source>
</evidence>
<accession>A0A9Q8WCS9</accession>
<dbReference type="GO" id="GO:0008270">
    <property type="term" value="F:zinc ion binding"/>
    <property type="evidence" value="ECO:0007669"/>
    <property type="project" value="UniProtKB-KW"/>
</dbReference>
<feature type="compositionally biased region" description="Acidic residues" evidence="2">
    <location>
        <begin position="728"/>
        <end position="755"/>
    </location>
</feature>
<dbReference type="PANTHER" id="PTHR13847">
    <property type="entry name" value="SARCOSINE DEHYDROGENASE-RELATED"/>
    <property type="match status" value="1"/>
</dbReference>
<dbReference type="Gene3D" id="3.50.50.60">
    <property type="entry name" value="FAD/NAD(P)-binding domain"/>
    <property type="match status" value="2"/>
</dbReference>
<dbReference type="KEGG" id="clup:CLUP02_03388"/>
<dbReference type="InterPro" id="IPR006076">
    <property type="entry name" value="FAD-dep_OxRdtase"/>
</dbReference>
<dbReference type="Pfam" id="PF01266">
    <property type="entry name" value="DAO"/>
    <property type="match status" value="2"/>
</dbReference>
<protein>
    <recommendedName>
        <fullName evidence="3">CCHC-type domain-containing protein</fullName>
    </recommendedName>
</protein>
<dbReference type="GO" id="GO:0003676">
    <property type="term" value="F:nucleic acid binding"/>
    <property type="evidence" value="ECO:0007669"/>
    <property type="project" value="InterPro"/>
</dbReference>
<feature type="region of interest" description="Disordered" evidence="2">
    <location>
        <begin position="1"/>
        <end position="20"/>
    </location>
</feature>
<feature type="domain" description="CCHC-type" evidence="3">
    <location>
        <begin position="831"/>
        <end position="846"/>
    </location>
</feature>